<name>A0A9W9FWV2_9EURO</name>
<dbReference type="AlphaFoldDB" id="A0A9W9FWV2"/>
<gene>
    <name evidence="1" type="ORF">N7456_004576</name>
</gene>
<accession>A0A9W9FWV2</accession>
<dbReference type="EMBL" id="JAPQKH010000003">
    <property type="protein sequence ID" value="KAJ5107901.1"/>
    <property type="molecule type" value="Genomic_DNA"/>
</dbReference>
<reference evidence="1" key="2">
    <citation type="journal article" date="2023" name="IMA Fungus">
        <title>Comparative genomic study of the Penicillium genus elucidates a diverse pangenome and 15 lateral gene transfer events.</title>
        <authorList>
            <person name="Petersen C."/>
            <person name="Sorensen T."/>
            <person name="Nielsen M.R."/>
            <person name="Sondergaard T.E."/>
            <person name="Sorensen J.L."/>
            <person name="Fitzpatrick D.A."/>
            <person name="Frisvad J.C."/>
            <person name="Nielsen K.L."/>
        </authorList>
    </citation>
    <scope>NUCLEOTIDE SEQUENCE</scope>
    <source>
        <strain evidence="1">IBT 30069</strain>
    </source>
</reference>
<protein>
    <recommendedName>
        <fullName evidence="3">F-box domain-containing protein</fullName>
    </recommendedName>
</protein>
<proteinExistence type="predicted"/>
<comment type="caution">
    <text evidence="1">The sequence shown here is derived from an EMBL/GenBank/DDBJ whole genome shotgun (WGS) entry which is preliminary data.</text>
</comment>
<sequence>MAFEKPVPSLGMLPLELIEMINQHMDVIDQLCMALCNRWLFACNPQVLYWIWGQFYRVERSVHDLRLEDEENKDYNEQIIKEFLTRLDVTDPRWFLCKGCERLHRVQDAEAPHPFSEKPICSKATESWRMPFMLNGQSLPLSSYPTYAAHKIFFVHVQLAMREFRLGPGCGISLEALSYKEAGIFPAGSHPAFSHRYEPNMESANLDKEMSKTIFSVDARASTEAPSPSLILRVQELCLVREDCAHTLLPQAVNMVRICWHMNSQVSNINAMVCSLFGNYWSGKDGNMGWEGRCPECNTSWHIQVRAVDHFGGVCLVITRWIDLGFGNDPEDPHWRALVEPRFQLAPLELAQDPRKRFEGLPDTKTSPSEEDQFFKNLDLLVGLKFLAVMSRLDMSRWYQTFV</sequence>
<evidence type="ECO:0000313" key="1">
    <source>
        <dbReference type="EMBL" id="KAJ5107901.1"/>
    </source>
</evidence>
<evidence type="ECO:0000313" key="2">
    <source>
        <dbReference type="Proteomes" id="UP001149165"/>
    </source>
</evidence>
<keyword evidence="2" id="KW-1185">Reference proteome</keyword>
<organism evidence="1 2">
    <name type="scientific">Penicillium angulare</name>
    <dbReference type="NCBI Taxonomy" id="116970"/>
    <lineage>
        <taxon>Eukaryota</taxon>
        <taxon>Fungi</taxon>
        <taxon>Dikarya</taxon>
        <taxon>Ascomycota</taxon>
        <taxon>Pezizomycotina</taxon>
        <taxon>Eurotiomycetes</taxon>
        <taxon>Eurotiomycetidae</taxon>
        <taxon>Eurotiales</taxon>
        <taxon>Aspergillaceae</taxon>
        <taxon>Penicillium</taxon>
    </lineage>
</organism>
<dbReference type="Proteomes" id="UP001149165">
    <property type="component" value="Unassembled WGS sequence"/>
</dbReference>
<reference evidence="1" key="1">
    <citation type="submission" date="2022-11" db="EMBL/GenBank/DDBJ databases">
        <authorList>
            <person name="Petersen C."/>
        </authorList>
    </citation>
    <scope>NUCLEOTIDE SEQUENCE</scope>
    <source>
        <strain evidence="1">IBT 30069</strain>
    </source>
</reference>
<dbReference type="OrthoDB" id="3766406at2759"/>
<evidence type="ECO:0008006" key="3">
    <source>
        <dbReference type="Google" id="ProtNLM"/>
    </source>
</evidence>